<dbReference type="InterPro" id="IPR053162">
    <property type="entry name" value="DnaD"/>
</dbReference>
<dbReference type="PANTHER" id="PTHR37293">
    <property type="entry name" value="PHAGE REPLICATION PROTEIN-RELATED"/>
    <property type="match status" value="1"/>
</dbReference>
<proteinExistence type="inferred from homology"/>
<comment type="similarity">
    <text evidence="1">Belongs to the DnaB/DnaD family.</text>
</comment>
<dbReference type="AlphaFoldDB" id="A0A1G7PLZ8"/>
<evidence type="ECO:0000259" key="3">
    <source>
        <dbReference type="Pfam" id="PF21984"/>
    </source>
</evidence>
<dbReference type="OrthoDB" id="9770238at2"/>
<gene>
    <name evidence="4" type="ORF">SAMN05421791_101287</name>
</gene>
<dbReference type="InterPro" id="IPR006343">
    <property type="entry name" value="DnaB/C_C"/>
</dbReference>
<dbReference type="Gene3D" id="1.10.10.10">
    <property type="entry name" value="Winged helix-like DNA-binding domain superfamily/Winged helix DNA-binding domain"/>
    <property type="match status" value="1"/>
</dbReference>
<sequence length="242" mass="28269">MAGSVYDWMKTGYTMVPNLLIDHFGQLGLNSNEFLFITYLLKQINQSQSADTIINLSNQFAWESDLLYETLNSLLDKNYLNIELVPDEEGKQTDHYTLRPLFDKLDELIAEQKTKHTPSRPTIQPKSDQQIKAGQLIQLFEEEFGRSLSSVELEMLHQWIQKEGYQPDLVHQALKEAAIRQVFNLKYIDRILLNWQKQNIQTVDEARVASQQHSQPNFQSERMTQTQTSKIKIPILEWNKKD</sequence>
<dbReference type="Proteomes" id="UP000199708">
    <property type="component" value="Unassembled WGS sequence"/>
</dbReference>
<dbReference type="NCBIfam" id="TIGR01446">
    <property type="entry name" value="DnaD_dom"/>
    <property type="match status" value="1"/>
</dbReference>
<evidence type="ECO:0000313" key="4">
    <source>
        <dbReference type="EMBL" id="SDF86679.1"/>
    </source>
</evidence>
<dbReference type="STRING" id="120956.SAMN05421791_101287"/>
<dbReference type="InterPro" id="IPR053843">
    <property type="entry name" value="DnaD_N"/>
</dbReference>
<organism evidence="4 5">
    <name type="scientific">Facklamia miroungae</name>
    <dbReference type="NCBI Taxonomy" id="120956"/>
    <lineage>
        <taxon>Bacteria</taxon>
        <taxon>Bacillati</taxon>
        <taxon>Bacillota</taxon>
        <taxon>Bacilli</taxon>
        <taxon>Lactobacillales</taxon>
        <taxon>Aerococcaceae</taxon>
        <taxon>Facklamia</taxon>
    </lineage>
</organism>
<evidence type="ECO:0000259" key="2">
    <source>
        <dbReference type="Pfam" id="PF07261"/>
    </source>
</evidence>
<dbReference type="PANTHER" id="PTHR37293:SF6">
    <property type="entry name" value="DNA REPLICATION PROTEIN DNAD"/>
    <property type="match status" value="1"/>
</dbReference>
<dbReference type="EMBL" id="FNCK01000001">
    <property type="protein sequence ID" value="SDF86679.1"/>
    <property type="molecule type" value="Genomic_DNA"/>
</dbReference>
<name>A0A1G7PLZ8_9LACT</name>
<evidence type="ECO:0000256" key="1">
    <source>
        <dbReference type="ARBA" id="ARBA00093462"/>
    </source>
</evidence>
<evidence type="ECO:0000313" key="5">
    <source>
        <dbReference type="Proteomes" id="UP000199708"/>
    </source>
</evidence>
<accession>A0A1G7PLZ8</accession>
<dbReference type="Pfam" id="PF21984">
    <property type="entry name" value="DnaD_N"/>
    <property type="match status" value="1"/>
</dbReference>
<dbReference type="Gene3D" id="1.10.10.630">
    <property type="entry name" value="DnaD domain-like"/>
    <property type="match status" value="1"/>
</dbReference>
<keyword evidence="5" id="KW-1185">Reference proteome</keyword>
<dbReference type="InterPro" id="IPR036388">
    <property type="entry name" value="WH-like_DNA-bd_sf"/>
</dbReference>
<reference evidence="4 5" key="1">
    <citation type="submission" date="2016-10" db="EMBL/GenBank/DDBJ databases">
        <authorList>
            <person name="de Groot N.N."/>
        </authorList>
    </citation>
    <scope>NUCLEOTIDE SEQUENCE [LARGE SCALE GENOMIC DNA]</scope>
    <source>
        <strain evidence="4 5">ATCC BAA-466</strain>
    </source>
</reference>
<protein>
    <submittedName>
        <fullName evidence="4">DNA replication protein</fullName>
    </submittedName>
</protein>
<dbReference type="Pfam" id="PF07261">
    <property type="entry name" value="DnaB_2"/>
    <property type="match status" value="1"/>
</dbReference>
<dbReference type="SUPFAM" id="SSF158499">
    <property type="entry name" value="DnaD domain-like"/>
    <property type="match status" value="1"/>
</dbReference>
<dbReference type="InterPro" id="IPR034829">
    <property type="entry name" value="DnaD-like_sf"/>
</dbReference>
<feature type="domain" description="DnaB/C C-terminal" evidence="2">
    <location>
        <begin position="137"/>
        <end position="207"/>
    </location>
</feature>
<dbReference type="RefSeq" id="WP_090288987.1">
    <property type="nucleotide sequence ID" value="NZ_FNCK01000001.1"/>
</dbReference>
<feature type="domain" description="DnaD N-terminal" evidence="3">
    <location>
        <begin position="16"/>
        <end position="115"/>
    </location>
</feature>